<dbReference type="Proteomes" id="UP001203423">
    <property type="component" value="Unassembled WGS sequence"/>
</dbReference>
<dbReference type="InterPro" id="IPR007466">
    <property type="entry name" value="Peptidyl-Arg-deiminase_porph"/>
</dbReference>
<dbReference type="EMBL" id="JAKIKS010000009">
    <property type="protein sequence ID" value="MCL1123647.1"/>
    <property type="molecule type" value="Genomic_DNA"/>
</dbReference>
<dbReference type="SUPFAM" id="SSF55909">
    <property type="entry name" value="Pentein"/>
    <property type="match status" value="1"/>
</dbReference>
<keyword evidence="1" id="KW-0378">Hydrolase</keyword>
<proteinExistence type="predicted"/>
<keyword evidence="3" id="KW-1185">Reference proteome</keyword>
<organism evidence="2 3">
    <name type="scientific">Shewanella surugensis</name>
    <dbReference type="NCBI Taxonomy" id="212020"/>
    <lineage>
        <taxon>Bacteria</taxon>
        <taxon>Pseudomonadati</taxon>
        <taxon>Pseudomonadota</taxon>
        <taxon>Gammaproteobacteria</taxon>
        <taxon>Alteromonadales</taxon>
        <taxon>Shewanellaceae</taxon>
        <taxon>Shewanella</taxon>
    </lineage>
</organism>
<dbReference type="Pfam" id="PF04371">
    <property type="entry name" value="PAD_porph"/>
    <property type="match status" value="1"/>
</dbReference>
<gene>
    <name evidence="2" type="ORF">L2764_03895</name>
</gene>
<evidence type="ECO:0000313" key="2">
    <source>
        <dbReference type="EMBL" id="MCL1123647.1"/>
    </source>
</evidence>
<reference evidence="2 3" key="1">
    <citation type="submission" date="2022-01" db="EMBL/GenBank/DDBJ databases">
        <title>Whole genome-based taxonomy of the Shewanellaceae.</title>
        <authorList>
            <person name="Martin-Rodriguez A.J."/>
        </authorList>
    </citation>
    <scope>NUCLEOTIDE SEQUENCE [LARGE SCALE GENOMIC DNA]</scope>
    <source>
        <strain evidence="2 3">DSM 17177</strain>
    </source>
</reference>
<evidence type="ECO:0000256" key="1">
    <source>
        <dbReference type="ARBA" id="ARBA00022801"/>
    </source>
</evidence>
<dbReference type="Gene3D" id="3.75.10.10">
    <property type="entry name" value="L-arginine/glycine Amidinotransferase, Chain A"/>
    <property type="match status" value="1"/>
</dbReference>
<protein>
    <submittedName>
        <fullName evidence="2">Agmatine deiminase family protein</fullName>
    </submittedName>
</protein>
<dbReference type="PANTHER" id="PTHR31377:SF0">
    <property type="entry name" value="AGMATINE DEIMINASE-RELATED"/>
    <property type="match status" value="1"/>
</dbReference>
<name>A0ABT0L7H7_9GAMM</name>
<evidence type="ECO:0000313" key="3">
    <source>
        <dbReference type="Proteomes" id="UP001203423"/>
    </source>
</evidence>
<sequence>MKRGLKGIIGLMGFFMMSPSVAELIILASPPEHDTYYDEMQRGIIDFQINYAKKIIKNGDEVLVLSTKTLFPEYADALGSNRVMIAPMSDIWMRDFTLVNPDDPVMFRYTAAGQGGGKEGQIQADDVQDTFYQVVKKAGLHFKSSELLDDGGNFVSDYAGNGVISSKFLQDNQLTEKQARKKLKALLGVKHIAFIEADEQGGLEHADGVVSFIGPNTLAINAYPEDPQYAAQLKADLMAQLPEVKLVEITTPYDGSQIYDKRFGSACGLYINMLVTKKRIYLPQFGIPQDKLALQQVRAVTSKDVIPVSSSQVCHMGGGVRCMSLQLRGENARKLLDYAKKVSDKKQATSGDLMK</sequence>
<dbReference type="RefSeq" id="WP_248938933.1">
    <property type="nucleotide sequence ID" value="NZ_JAKIKS010000009.1"/>
</dbReference>
<comment type="caution">
    <text evidence="2">The sequence shown here is derived from an EMBL/GenBank/DDBJ whole genome shotgun (WGS) entry which is preliminary data.</text>
</comment>
<accession>A0ABT0L7H7</accession>
<dbReference type="PANTHER" id="PTHR31377">
    <property type="entry name" value="AGMATINE DEIMINASE-RELATED"/>
    <property type="match status" value="1"/>
</dbReference>